<dbReference type="InterPro" id="IPR050276">
    <property type="entry name" value="MshD_Acetyltransferase"/>
</dbReference>
<dbReference type="SUPFAM" id="SSF55729">
    <property type="entry name" value="Acyl-CoA N-acyltransferases (Nat)"/>
    <property type="match status" value="1"/>
</dbReference>
<proteinExistence type="predicted"/>
<protein>
    <submittedName>
        <fullName evidence="2">GNAT family N-acetyltransferase</fullName>
    </submittedName>
</protein>
<organism evidence="2 3">
    <name type="scientific">Devosia sediminis</name>
    <dbReference type="NCBI Taxonomy" id="2798801"/>
    <lineage>
        <taxon>Bacteria</taxon>
        <taxon>Pseudomonadati</taxon>
        <taxon>Pseudomonadota</taxon>
        <taxon>Alphaproteobacteria</taxon>
        <taxon>Hyphomicrobiales</taxon>
        <taxon>Devosiaceae</taxon>
        <taxon>Devosia</taxon>
    </lineage>
</organism>
<feature type="domain" description="N-acetyltransferase" evidence="1">
    <location>
        <begin position="4"/>
        <end position="150"/>
    </location>
</feature>
<dbReference type="Gene3D" id="3.40.630.30">
    <property type="match status" value="1"/>
</dbReference>
<evidence type="ECO:0000259" key="1">
    <source>
        <dbReference type="PROSITE" id="PS51186"/>
    </source>
</evidence>
<dbReference type="GO" id="GO:0016747">
    <property type="term" value="F:acyltransferase activity, transferring groups other than amino-acyl groups"/>
    <property type="evidence" value="ECO:0007669"/>
    <property type="project" value="InterPro"/>
</dbReference>
<dbReference type="PANTHER" id="PTHR43617">
    <property type="entry name" value="L-AMINO ACID N-ACETYLTRANSFERASE"/>
    <property type="match status" value="1"/>
</dbReference>
<keyword evidence="3" id="KW-1185">Reference proteome</keyword>
<evidence type="ECO:0000313" key="2">
    <source>
        <dbReference type="EMBL" id="MBJ3786383.1"/>
    </source>
</evidence>
<comment type="caution">
    <text evidence="2">The sequence shown here is derived from an EMBL/GenBank/DDBJ whole genome shotgun (WGS) entry which is preliminary data.</text>
</comment>
<dbReference type="PROSITE" id="PS51186">
    <property type="entry name" value="GNAT"/>
    <property type="match status" value="1"/>
</dbReference>
<reference evidence="2" key="1">
    <citation type="submission" date="2020-12" db="EMBL/GenBank/DDBJ databases">
        <title>Devosia sp. MSA67 isolated from Mo River.</title>
        <authorList>
            <person name="Ma F."/>
            <person name="Zi Z."/>
        </authorList>
    </citation>
    <scope>NUCLEOTIDE SEQUENCE</scope>
    <source>
        <strain evidence="2">MSA67</strain>
    </source>
</reference>
<dbReference type="EMBL" id="JAEKMH010000004">
    <property type="protein sequence ID" value="MBJ3786383.1"/>
    <property type="molecule type" value="Genomic_DNA"/>
</dbReference>
<gene>
    <name evidence="2" type="ORF">JEQ47_16780</name>
</gene>
<dbReference type="InterPro" id="IPR016181">
    <property type="entry name" value="Acyl_CoA_acyltransferase"/>
</dbReference>
<name>A0A934ITA5_9HYPH</name>
<dbReference type="RefSeq" id="WP_198877573.1">
    <property type="nucleotide sequence ID" value="NZ_JAEKMH010000004.1"/>
</dbReference>
<dbReference type="PANTHER" id="PTHR43617:SF33">
    <property type="entry name" value="SPORE COAT POLYSACCHARIDE BIOSYNTHESIS PROTEIN SPSD"/>
    <property type="match status" value="1"/>
</dbReference>
<dbReference type="Proteomes" id="UP000602124">
    <property type="component" value="Unassembled WGS sequence"/>
</dbReference>
<dbReference type="Pfam" id="PF00583">
    <property type="entry name" value="Acetyltransf_1"/>
    <property type="match status" value="1"/>
</dbReference>
<dbReference type="InterPro" id="IPR000182">
    <property type="entry name" value="GNAT_dom"/>
</dbReference>
<dbReference type="CDD" id="cd04301">
    <property type="entry name" value="NAT_SF"/>
    <property type="match status" value="1"/>
</dbReference>
<evidence type="ECO:0000313" key="3">
    <source>
        <dbReference type="Proteomes" id="UP000602124"/>
    </source>
</evidence>
<dbReference type="AlphaFoldDB" id="A0A934ITA5"/>
<accession>A0A934ITA5</accession>
<sequence>MPHLRIRLAAASDLDSLVELEFSAFKLDRISKRSFRDLLASSAATILVAELKGSMIGSAVLLANARTSVIRLYSIAVAEGARGKGVATKLLEDALRRAAHAGAVRFRLETRFDNLDAQHLFEKAGLKPFDNVDGYYEDGARAIRYERILSNDTVS</sequence>